<reference evidence="4 5" key="1">
    <citation type="submission" date="2020-05" db="EMBL/GenBank/DDBJ databases">
        <title>Draft genome sequence of Mycobacterium hippocampi DL, isolated from European seabass, Dicentrarchus labrax, reared in fish farms.</title>
        <authorList>
            <person name="Stathopoulou P."/>
            <person name="Asimakis E."/>
            <person name="Tzokas K."/>
            <person name="Batargias C."/>
            <person name="Tsiamis G."/>
        </authorList>
    </citation>
    <scope>NUCLEOTIDE SEQUENCE [LARGE SCALE GENOMIC DNA]</scope>
    <source>
        <strain evidence="4 5">DL</strain>
    </source>
</reference>
<dbReference type="SUPFAM" id="SSF51735">
    <property type="entry name" value="NAD(P)-binding Rossmann-fold domains"/>
    <property type="match status" value="1"/>
</dbReference>
<gene>
    <name evidence="4" type="ORF">HLY00_2520</name>
</gene>
<protein>
    <recommendedName>
        <fullName evidence="3">Ketoreductase domain-containing protein</fullName>
    </recommendedName>
</protein>
<name>A0A850PTX9_9MYCO</name>
<dbReference type="AlphaFoldDB" id="A0A850PTX9"/>
<comment type="caution">
    <text evidence="4">The sequence shown here is derived from an EMBL/GenBank/DDBJ whole genome shotgun (WGS) entry which is preliminary data.</text>
</comment>
<keyword evidence="5" id="KW-1185">Reference proteome</keyword>
<organism evidence="4 5">
    <name type="scientific">Mycolicibacterium hippocampi</name>
    <dbReference type="NCBI Taxonomy" id="659824"/>
    <lineage>
        <taxon>Bacteria</taxon>
        <taxon>Bacillati</taxon>
        <taxon>Actinomycetota</taxon>
        <taxon>Actinomycetes</taxon>
        <taxon>Mycobacteriales</taxon>
        <taxon>Mycobacteriaceae</taxon>
        <taxon>Mycolicibacterium</taxon>
    </lineage>
</organism>
<evidence type="ECO:0000256" key="1">
    <source>
        <dbReference type="ARBA" id="ARBA00006484"/>
    </source>
</evidence>
<feature type="domain" description="Ketoreductase" evidence="3">
    <location>
        <begin position="9"/>
        <end position="185"/>
    </location>
</feature>
<evidence type="ECO:0000313" key="4">
    <source>
        <dbReference type="EMBL" id="NVN51015.1"/>
    </source>
</evidence>
<dbReference type="PIRSF" id="PIRSF000126">
    <property type="entry name" value="11-beta-HSD1"/>
    <property type="match status" value="1"/>
</dbReference>
<accession>A0A850PTX9</accession>
<keyword evidence="2" id="KW-0560">Oxidoreductase</keyword>
<dbReference type="InterPro" id="IPR020904">
    <property type="entry name" value="Sc_DH/Rdtase_CS"/>
</dbReference>
<dbReference type="Pfam" id="PF00106">
    <property type="entry name" value="adh_short"/>
    <property type="match status" value="1"/>
</dbReference>
<dbReference type="InterPro" id="IPR002347">
    <property type="entry name" value="SDR_fam"/>
</dbReference>
<dbReference type="Proteomes" id="UP000570517">
    <property type="component" value="Unassembled WGS sequence"/>
</dbReference>
<dbReference type="InterPro" id="IPR036291">
    <property type="entry name" value="NAD(P)-bd_dom_sf"/>
</dbReference>
<proteinExistence type="inferred from homology"/>
<dbReference type="Gene3D" id="3.40.50.720">
    <property type="entry name" value="NAD(P)-binding Rossmann-like Domain"/>
    <property type="match status" value="1"/>
</dbReference>
<evidence type="ECO:0000256" key="2">
    <source>
        <dbReference type="ARBA" id="ARBA00023002"/>
    </source>
</evidence>
<dbReference type="GO" id="GO:0016491">
    <property type="term" value="F:oxidoreductase activity"/>
    <property type="evidence" value="ECO:0007669"/>
    <property type="project" value="UniProtKB-KW"/>
</dbReference>
<evidence type="ECO:0000313" key="5">
    <source>
        <dbReference type="Proteomes" id="UP000570517"/>
    </source>
</evidence>
<comment type="similarity">
    <text evidence="1">Belongs to the short-chain dehydrogenases/reductases (SDR) family.</text>
</comment>
<dbReference type="PROSITE" id="PS00061">
    <property type="entry name" value="ADH_SHORT"/>
    <property type="match status" value="1"/>
</dbReference>
<sequence>MRHADRYGPWALITGASDGIGKALAGQIAAGGINVVLCARSQDKLEALAAELAADHGIETLVLPADLADPSGVDTVADLTDRIDIGLVVLAAGFGTTGSVLETSLTDEVQLIAVNVTAVMRLSHILARRLAARGSGGLVLFGSIVGWQGVPGQANYAASKAYVQSLAEGLHDELALSGVDVLAVAPGPVDSGFGARAGLTMTSATKPDVVAAATLTALGRRTVIPGARSKFLTAALTPLPRRVRSLILGRVIAGMRTASSRARA</sequence>
<dbReference type="GO" id="GO:0016020">
    <property type="term" value="C:membrane"/>
    <property type="evidence" value="ECO:0007669"/>
    <property type="project" value="TreeGrafter"/>
</dbReference>
<dbReference type="PRINTS" id="PR00081">
    <property type="entry name" value="GDHRDH"/>
</dbReference>
<dbReference type="PANTHER" id="PTHR44196">
    <property type="entry name" value="DEHYDROGENASE/REDUCTASE SDR FAMILY MEMBER 7B"/>
    <property type="match status" value="1"/>
</dbReference>
<evidence type="ECO:0000259" key="3">
    <source>
        <dbReference type="SMART" id="SM00822"/>
    </source>
</evidence>
<dbReference type="EMBL" id="JABFYL010000029">
    <property type="protein sequence ID" value="NVN51015.1"/>
    <property type="molecule type" value="Genomic_DNA"/>
</dbReference>
<dbReference type="PANTHER" id="PTHR44196:SF2">
    <property type="entry name" value="SHORT-CHAIN DEHYDROGENASE-RELATED"/>
    <property type="match status" value="1"/>
</dbReference>
<dbReference type="InterPro" id="IPR057326">
    <property type="entry name" value="KR_dom"/>
</dbReference>
<dbReference type="RefSeq" id="WP_178359356.1">
    <property type="nucleotide sequence ID" value="NZ_JABFYL010000029.1"/>
</dbReference>
<dbReference type="SMART" id="SM00822">
    <property type="entry name" value="PKS_KR"/>
    <property type="match status" value="1"/>
</dbReference>